<evidence type="ECO:0000313" key="2">
    <source>
        <dbReference type="EMBL" id="CAF4225682.1"/>
    </source>
</evidence>
<accession>A0A8S2VJK3</accession>
<dbReference type="Proteomes" id="UP000682733">
    <property type="component" value="Unassembled WGS sequence"/>
</dbReference>
<dbReference type="EMBL" id="CAJOBC010091756">
    <property type="protein sequence ID" value="CAF4403579.1"/>
    <property type="molecule type" value="Genomic_DNA"/>
</dbReference>
<evidence type="ECO:0000313" key="1">
    <source>
        <dbReference type="EMBL" id="CAF1426627.1"/>
    </source>
</evidence>
<name>A0A8S2VJK3_9BILA</name>
<sequence>MKRQRLEYYRIVGGLGTLVKIQYMTHLETSPITGRRRYLMISSDRLKTSADITQLTIMALYEKSMLSGKSRETQRVVGIASKMIQANLDIEDMRIGQFVLS</sequence>
<gene>
    <name evidence="1" type="ORF">OVA965_LOCUS33879</name>
    <name evidence="3" type="ORF">SRO942_LOCUS39588</name>
    <name evidence="2" type="ORF">TMI583_LOCUS34784</name>
</gene>
<dbReference type="Proteomes" id="UP000677228">
    <property type="component" value="Unassembled WGS sequence"/>
</dbReference>
<dbReference type="AlphaFoldDB" id="A0A8S2VJK3"/>
<dbReference type="OrthoDB" id="7464992at2759"/>
<dbReference type="EMBL" id="CAJNOK010027831">
    <property type="protein sequence ID" value="CAF1426627.1"/>
    <property type="molecule type" value="Genomic_DNA"/>
</dbReference>
<protein>
    <submittedName>
        <fullName evidence="3">Uncharacterized protein</fullName>
    </submittedName>
</protein>
<evidence type="ECO:0000313" key="3">
    <source>
        <dbReference type="EMBL" id="CAF4403579.1"/>
    </source>
</evidence>
<dbReference type="Proteomes" id="UP000681722">
    <property type="component" value="Unassembled WGS sequence"/>
</dbReference>
<reference evidence="3" key="1">
    <citation type="submission" date="2021-02" db="EMBL/GenBank/DDBJ databases">
        <authorList>
            <person name="Nowell W R."/>
        </authorList>
    </citation>
    <scope>NUCLEOTIDE SEQUENCE</scope>
</reference>
<comment type="caution">
    <text evidence="3">The sequence shown here is derived from an EMBL/GenBank/DDBJ whole genome shotgun (WGS) entry which is preliminary data.</text>
</comment>
<evidence type="ECO:0000313" key="4">
    <source>
        <dbReference type="Proteomes" id="UP000681722"/>
    </source>
</evidence>
<dbReference type="EMBL" id="CAJOBA010049607">
    <property type="protein sequence ID" value="CAF4225682.1"/>
    <property type="molecule type" value="Genomic_DNA"/>
</dbReference>
<proteinExistence type="predicted"/>
<organism evidence="3 4">
    <name type="scientific">Didymodactylos carnosus</name>
    <dbReference type="NCBI Taxonomy" id="1234261"/>
    <lineage>
        <taxon>Eukaryota</taxon>
        <taxon>Metazoa</taxon>
        <taxon>Spiralia</taxon>
        <taxon>Gnathifera</taxon>
        <taxon>Rotifera</taxon>
        <taxon>Eurotatoria</taxon>
        <taxon>Bdelloidea</taxon>
        <taxon>Philodinida</taxon>
        <taxon>Philodinidae</taxon>
        <taxon>Didymodactylos</taxon>
    </lineage>
</organism>